<accession>A0A6P1THJ1</accession>
<gene>
    <name evidence="3" type="ORF">Ana3638_01010</name>
</gene>
<evidence type="ECO:0000259" key="1">
    <source>
        <dbReference type="Pfam" id="PF18983"/>
    </source>
</evidence>
<dbReference type="InterPro" id="IPR043774">
    <property type="entry name" value="DUF5717_C"/>
</dbReference>
<dbReference type="EMBL" id="CP048000">
    <property type="protein sequence ID" value="QHQ59549.1"/>
    <property type="molecule type" value="Genomic_DNA"/>
</dbReference>
<dbReference type="RefSeq" id="WP_161836226.1">
    <property type="nucleotide sequence ID" value="NZ_CP048000.1"/>
</dbReference>
<dbReference type="InterPro" id="IPR043775">
    <property type="entry name" value="DUF5717_N"/>
</dbReference>
<evidence type="ECO:0008006" key="5">
    <source>
        <dbReference type="Google" id="ProtNLM"/>
    </source>
</evidence>
<dbReference type="KEGG" id="anr:Ana3638_01010"/>
<feature type="domain" description="DUF5717" evidence="1">
    <location>
        <begin position="880"/>
        <end position="1184"/>
    </location>
</feature>
<sequence>MKEKVERLAKGVFEYETPGILLSEEEINITVDAGKIYSGSFTIKNNKNTPMKGILYSSSELFRLEQNSFMDRENEIHYRFYGDHMNPLETVKGEICIVSDCGEILMPFTVNIEVPYLESSMGKIKDLFNFANLAKEDTAEALKLFKSQEFKQILLYHDTKYLLLYQNIIKSRSGSQALEEFLIAIRKKLQINISVDKKVLTFDLDKESIMDKVILTKDNWGYAEIRVSTDVPFLIPEHKIIWTENFIGNSYPLEFVVDPAFMHSGNNYGKIFITTAHETTAIEVTCHCNKLGLPIHNSHRKSNGYRIKLTKNYLNFRTNHLSAHEYVSEANVLLERLLNQDSKNQHLYLLMQIHVLIISGNETKAEQLLKEFGEIVEKVKETEVLLYCGYLYLLALLRKDETSIQNALQKIRGFYDGSYNDWKLFWFLLYTDKKYDINKVIKLAEIKELYKNGCRSPILYFEAAYIFNEEPSLLHELQDFELQVLNWDIKNDFISEEAAMQYTYLAGKRKYFSRSVHYALIRLYDKYPNKEILTTICSHLIKGHQRSNLYFRWFQAGVNEQLRITELYEYYMYSLTENTDTVLPQQVLLYFIYNSSLNDRKKSYLYAYIVKNKEKLPEIYRSYWKRVEQFVLKQLEAHNINGNLSLLYEEFISQQGLTAETASQLPYVMFKHEIVCHNPNMKGVSVIHKEMNEEVYTPLIDGTAMVDIYTEDAEIFLIDQYENRFTATAEYTLNKLMHWEYYIDTCYEMKVDHPMILLNLSEKVQTYLKYDDRSIAIRKDILSIQGLNEVYYNKTNLDLIHYYYENFEGELLESYLSKINLHGLSKVDRDKVIEFFIIRDLYDKALDALTEFGFEGIAIKRLIKLCSNLLENRNEEEPKNDFILSLAYHIFKAGKYNEGILKYLVKYFFGTTGEMYELWQAAVGFEMETAALEERLLGQMLFAESYITNSLGVFIRYYKRGSNRKLIKAFLSYNAYKYLIMDRIIQPELFHIMKRELVYEDNEVCTLALLKKLSQEDNFEKDEIGFIDYHLHKLIRKGLILPFYKKFQGIIPLPARINDKIFVEYITNPIHKVTIHYRLEGKNSSDEFISEEMKDIYLGIHVKEFILFYNESIQYYITEEDEAGQVSITESVNVKLDNSMKLEEDTRYNHINFMLTAMEVQDDKTLMESLDNYYKKHYVISKVFKLL</sequence>
<dbReference type="Pfam" id="PF18984">
    <property type="entry name" value="DUF5717_N"/>
    <property type="match status" value="1"/>
</dbReference>
<evidence type="ECO:0000313" key="3">
    <source>
        <dbReference type="EMBL" id="QHQ59549.1"/>
    </source>
</evidence>
<name>A0A6P1THJ1_9FIRM</name>
<evidence type="ECO:0000259" key="2">
    <source>
        <dbReference type="Pfam" id="PF18984"/>
    </source>
</evidence>
<organism evidence="3 4">
    <name type="scientific">Anaerocolumna sedimenticola</name>
    <dbReference type="NCBI Taxonomy" id="2696063"/>
    <lineage>
        <taxon>Bacteria</taxon>
        <taxon>Bacillati</taxon>
        <taxon>Bacillota</taxon>
        <taxon>Clostridia</taxon>
        <taxon>Lachnospirales</taxon>
        <taxon>Lachnospiraceae</taxon>
        <taxon>Anaerocolumna</taxon>
    </lineage>
</organism>
<dbReference type="Pfam" id="PF18983">
    <property type="entry name" value="DUF5717"/>
    <property type="match status" value="1"/>
</dbReference>
<dbReference type="Proteomes" id="UP000464314">
    <property type="component" value="Chromosome"/>
</dbReference>
<proteinExistence type="predicted"/>
<dbReference type="AlphaFoldDB" id="A0A6P1THJ1"/>
<keyword evidence="4" id="KW-1185">Reference proteome</keyword>
<evidence type="ECO:0000313" key="4">
    <source>
        <dbReference type="Proteomes" id="UP000464314"/>
    </source>
</evidence>
<reference evidence="3 4" key="1">
    <citation type="submission" date="2020-01" db="EMBL/GenBank/DDBJ databases">
        <title>Genome analysis of Anaerocolumna sp. CBA3638.</title>
        <authorList>
            <person name="Kim J."/>
            <person name="Roh S.W."/>
        </authorList>
    </citation>
    <scope>NUCLEOTIDE SEQUENCE [LARGE SCALE GENOMIC DNA]</scope>
    <source>
        <strain evidence="3 4">CBA3638</strain>
    </source>
</reference>
<feature type="domain" description="DUF5717" evidence="2">
    <location>
        <begin position="1"/>
        <end position="875"/>
    </location>
</feature>
<protein>
    <recommendedName>
        <fullName evidence="5">DUF5717 domain-containing protein</fullName>
    </recommendedName>
</protein>